<name>A0ABD2MUW5_9CUCU</name>
<evidence type="ECO:0008006" key="3">
    <source>
        <dbReference type="Google" id="ProtNLM"/>
    </source>
</evidence>
<comment type="caution">
    <text evidence="1">The sequence shown here is derived from an EMBL/GenBank/DDBJ whole genome shotgun (WGS) entry which is preliminary data.</text>
</comment>
<dbReference type="AlphaFoldDB" id="A0ABD2MUW5"/>
<gene>
    <name evidence="1" type="ORF">HHI36_009223</name>
</gene>
<evidence type="ECO:0000313" key="2">
    <source>
        <dbReference type="Proteomes" id="UP001516400"/>
    </source>
</evidence>
<keyword evidence="2" id="KW-1185">Reference proteome</keyword>
<dbReference type="Proteomes" id="UP001516400">
    <property type="component" value="Unassembled WGS sequence"/>
</dbReference>
<reference evidence="1 2" key="1">
    <citation type="journal article" date="2021" name="BMC Biol.">
        <title>Horizontally acquired antibacterial genes associated with adaptive radiation of ladybird beetles.</title>
        <authorList>
            <person name="Li H.S."/>
            <person name="Tang X.F."/>
            <person name="Huang Y.H."/>
            <person name="Xu Z.Y."/>
            <person name="Chen M.L."/>
            <person name="Du X.Y."/>
            <person name="Qiu B.Y."/>
            <person name="Chen P.T."/>
            <person name="Zhang W."/>
            <person name="Slipinski A."/>
            <person name="Escalona H.E."/>
            <person name="Waterhouse R.M."/>
            <person name="Zwick A."/>
            <person name="Pang H."/>
        </authorList>
    </citation>
    <scope>NUCLEOTIDE SEQUENCE [LARGE SCALE GENOMIC DNA]</scope>
    <source>
        <strain evidence="1">SYSU2018</strain>
    </source>
</reference>
<organism evidence="1 2">
    <name type="scientific">Cryptolaemus montrouzieri</name>
    <dbReference type="NCBI Taxonomy" id="559131"/>
    <lineage>
        <taxon>Eukaryota</taxon>
        <taxon>Metazoa</taxon>
        <taxon>Ecdysozoa</taxon>
        <taxon>Arthropoda</taxon>
        <taxon>Hexapoda</taxon>
        <taxon>Insecta</taxon>
        <taxon>Pterygota</taxon>
        <taxon>Neoptera</taxon>
        <taxon>Endopterygota</taxon>
        <taxon>Coleoptera</taxon>
        <taxon>Polyphaga</taxon>
        <taxon>Cucujiformia</taxon>
        <taxon>Coccinelloidea</taxon>
        <taxon>Coccinellidae</taxon>
        <taxon>Scymninae</taxon>
        <taxon>Scymnini</taxon>
        <taxon>Cryptolaemus</taxon>
    </lineage>
</organism>
<evidence type="ECO:0000313" key="1">
    <source>
        <dbReference type="EMBL" id="KAL3270166.1"/>
    </source>
</evidence>
<proteinExistence type="predicted"/>
<sequence>MTNVHRLEGNPTGMLYISNIVQKSIYRKLFNYGNVNDTILHTIQFTDDQVVVEKPNTCALVGMQENSCSIIDKKSIVVTNINIWDIYSTRKEQTNKRSPRESNEHEKR</sequence>
<accession>A0ABD2MUW5</accession>
<dbReference type="EMBL" id="JABFTP020000021">
    <property type="protein sequence ID" value="KAL3270166.1"/>
    <property type="molecule type" value="Genomic_DNA"/>
</dbReference>
<protein>
    <recommendedName>
        <fullName evidence="3">Reverse transcriptase domain-containing protein</fullName>
    </recommendedName>
</protein>